<accession>A0A4U0FD96</accession>
<evidence type="ECO:0000313" key="3">
    <source>
        <dbReference type="EMBL" id="TJY42731.1"/>
    </source>
</evidence>
<dbReference type="PROSITE" id="PS51257">
    <property type="entry name" value="PROKAR_LIPOPROTEIN"/>
    <property type="match status" value="1"/>
</dbReference>
<keyword evidence="4" id="KW-1185">Reference proteome</keyword>
<name>A0A4U0FD96_9BACL</name>
<feature type="compositionally biased region" description="Low complexity" evidence="1">
    <location>
        <begin position="41"/>
        <end position="57"/>
    </location>
</feature>
<dbReference type="Proteomes" id="UP000309673">
    <property type="component" value="Unassembled WGS sequence"/>
</dbReference>
<feature type="chain" id="PRO_5039038187" description="Lipoprotein" evidence="2">
    <location>
        <begin position="28"/>
        <end position="238"/>
    </location>
</feature>
<comment type="caution">
    <text evidence="3">The sequence shown here is derived from an EMBL/GenBank/DDBJ whole genome shotgun (WGS) entry which is preliminary data.</text>
</comment>
<evidence type="ECO:0008006" key="5">
    <source>
        <dbReference type="Google" id="ProtNLM"/>
    </source>
</evidence>
<organism evidence="3 4">
    <name type="scientific">Cohnella pontilimi</name>
    <dbReference type="NCBI Taxonomy" id="2564100"/>
    <lineage>
        <taxon>Bacteria</taxon>
        <taxon>Bacillati</taxon>
        <taxon>Bacillota</taxon>
        <taxon>Bacilli</taxon>
        <taxon>Bacillales</taxon>
        <taxon>Paenibacillaceae</taxon>
        <taxon>Cohnella</taxon>
    </lineage>
</organism>
<sequence length="238" mass="26306">MRRTGMGKWTLLAMLCALLAGCGADSAANVPPTQTQAAAVKPSSKSSEPGSSTSITIRSPMTLSNNLLPGTLRKDLYLRLQLVRGTYSENWAPGAYRGTLYEGYFQLVIADSEGRILSATPLDKLFPDPLIFNRHFSLTFDDYNNDGLPDFTLGQRADSNGGFYKMLTFAEDLTIRELPVRGSEFLYISKGEEGGSSYSVKLRKPKAGFVTFSSYNRDQGNYSDETYQWKNGEFLLVP</sequence>
<evidence type="ECO:0000256" key="2">
    <source>
        <dbReference type="SAM" id="SignalP"/>
    </source>
</evidence>
<evidence type="ECO:0000313" key="4">
    <source>
        <dbReference type="Proteomes" id="UP000309673"/>
    </source>
</evidence>
<gene>
    <name evidence="3" type="ORF">E5161_07770</name>
</gene>
<keyword evidence="2" id="KW-0732">Signal</keyword>
<feature type="signal peptide" evidence="2">
    <location>
        <begin position="1"/>
        <end position="27"/>
    </location>
</feature>
<dbReference type="RefSeq" id="WP_136777150.1">
    <property type="nucleotide sequence ID" value="NZ_SUPK01000003.1"/>
</dbReference>
<dbReference type="AlphaFoldDB" id="A0A4U0FD96"/>
<dbReference type="OrthoDB" id="2591395at2"/>
<feature type="region of interest" description="Disordered" evidence="1">
    <location>
        <begin position="33"/>
        <end position="57"/>
    </location>
</feature>
<protein>
    <recommendedName>
        <fullName evidence="5">Lipoprotein</fullName>
    </recommendedName>
</protein>
<reference evidence="3 4" key="1">
    <citation type="submission" date="2019-04" db="EMBL/GenBank/DDBJ databases">
        <title>Cohnella sp. nov., isolated from soil.</title>
        <authorList>
            <person name="Kim W."/>
        </authorList>
    </citation>
    <scope>NUCLEOTIDE SEQUENCE [LARGE SCALE GENOMIC DNA]</scope>
    <source>
        <strain evidence="3 4">CAU 1483</strain>
    </source>
</reference>
<evidence type="ECO:0000256" key="1">
    <source>
        <dbReference type="SAM" id="MobiDB-lite"/>
    </source>
</evidence>
<dbReference type="EMBL" id="SUPK01000003">
    <property type="protein sequence ID" value="TJY42731.1"/>
    <property type="molecule type" value="Genomic_DNA"/>
</dbReference>
<proteinExistence type="predicted"/>